<evidence type="ECO:0000313" key="13">
    <source>
        <dbReference type="EMBL" id="TSE25113.1"/>
    </source>
</evidence>
<keyword evidence="8" id="KW-0472">Membrane</keyword>
<keyword evidence="9" id="KW-0564">Palmitate</keyword>
<dbReference type="GO" id="GO:0015031">
    <property type="term" value="P:protein transport"/>
    <property type="evidence" value="ECO:0007669"/>
    <property type="project" value="UniProtKB-KW"/>
</dbReference>
<dbReference type="OrthoDB" id="5296388at2"/>
<keyword evidence="11" id="KW-0998">Cell outer membrane</keyword>
<evidence type="ECO:0000256" key="3">
    <source>
        <dbReference type="ARBA" id="ARBA00011245"/>
    </source>
</evidence>
<evidence type="ECO:0000256" key="6">
    <source>
        <dbReference type="ARBA" id="ARBA00022729"/>
    </source>
</evidence>
<dbReference type="AlphaFoldDB" id="A0A554WNH4"/>
<comment type="similarity">
    <text evidence="2">Belongs to the LolB family.</text>
</comment>
<dbReference type="Pfam" id="PF03550">
    <property type="entry name" value="LolB"/>
    <property type="match status" value="1"/>
</dbReference>
<evidence type="ECO:0000256" key="2">
    <source>
        <dbReference type="ARBA" id="ARBA00009696"/>
    </source>
</evidence>
<accession>A0A554WNH4</accession>
<evidence type="ECO:0000256" key="8">
    <source>
        <dbReference type="ARBA" id="ARBA00023136"/>
    </source>
</evidence>
<keyword evidence="10" id="KW-0143">Chaperone</keyword>
<proteinExistence type="inferred from homology"/>
<comment type="caution">
    <text evidence="13">The sequence shown here is derived from an EMBL/GenBank/DDBJ whole genome shotgun (WGS) entry which is preliminary data.</text>
</comment>
<dbReference type="Proteomes" id="UP000318554">
    <property type="component" value="Unassembled WGS sequence"/>
</dbReference>
<keyword evidence="6" id="KW-0732">Signal</keyword>
<evidence type="ECO:0000256" key="4">
    <source>
        <dbReference type="ARBA" id="ARBA00016202"/>
    </source>
</evidence>
<dbReference type="RefSeq" id="WP_144325595.1">
    <property type="nucleotide sequence ID" value="NZ_VJNA01000012.1"/>
</dbReference>
<dbReference type="InterPro" id="IPR004565">
    <property type="entry name" value="OM_lipoprot_LolB"/>
</dbReference>
<comment type="subcellular location">
    <subcellularLocation>
        <location evidence="1">Cell outer membrane</location>
        <topology evidence="1">Lipid-anchor</topology>
    </subcellularLocation>
</comment>
<evidence type="ECO:0000256" key="9">
    <source>
        <dbReference type="ARBA" id="ARBA00023139"/>
    </source>
</evidence>
<evidence type="ECO:0000256" key="12">
    <source>
        <dbReference type="ARBA" id="ARBA00023288"/>
    </source>
</evidence>
<comment type="subunit">
    <text evidence="3">Monomer.</text>
</comment>
<dbReference type="Gene3D" id="2.50.20.10">
    <property type="entry name" value="Lipoprotein localisation LolA/LolB/LppX"/>
    <property type="match status" value="1"/>
</dbReference>
<evidence type="ECO:0000256" key="11">
    <source>
        <dbReference type="ARBA" id="ARBA00023237"/>
    </source>
</evidence>
<dbReference type="PROSITE" id="PS51257">
    <property type="entry name" value="PROKAR_LIPOPROTEIN"/>
    <property type="match status" value="1"/>
</dbReference>
<reference evidence="13 14" key="1">
    <citation type="submission" date="2019-07" db="EMBL/GenBank/DDBJ databases">
        <title>Tepidimonas aquatica CLN-1 draft genome.</title>
        <authorList>
            <person name="Da Costa M.S."/>
            <person name="Froufe H.J.C."/>
            <person name="Egas C."/>
            <person name="Albuquerque L."/>
        </authorList>
    </citation>
    <scope>NUCLEOTIDE SEQUENCE [LARGE SCALE GENOMIC DNA]</scope>
    <source>
        <strain evidence="13 14">CLN-1</strain>
    </source>
</reference>
<evidence type="ECO:0000256" key="10">
    <source>
        <dbReference type="ARBA" id="ARBA00023186"/>
    </source>
</evidence>
<dbReference type="InterPro" id="IPR029046">
    <property type="entry name" value="LolA/LolB/LppX"/>
</dbReference>
<gene>
    <name evidence="13" type="primary">lolB</name>
    <name evidence="13" type="ORF">Taqua_01157</name>
</gene>
<evidence type="ECO:0000256" key="5">
    <source>
        <dbReference type="ARBA" id="ARBA00022448"/>
    </source>
</evidence>
<keyword evidence="5" id="KW-0813">Transport</keyword>
<organism evidence="13 14">
    <name type="scientific">Tepidimonas aquatica</name>
    <dbReference type="NCBI Taxonomy" id="247482"/>
    <lineage>
        <taxon>Bacteria</taxon>
        <taxon>Pseudomonadati</taxon>
        <taxon>Pseudomonadota</taxon>
        <taxon>Betaproteobacteria</taxon>
        <taxon>Burkholderiales</taxon>
        <taxon>Tepidimonas</taxon>
    </lineage>
</organism>
<dbReference type="SUPFAM" id="SSF89392">
    <property type="entry name" value="Prokaryotic lipoproteins and lipoprotein localization factors"/>
    <property type="match status" value="1"/>
</dbReference>
<dbReference type="EMBL" id="VJNA01000012">
    <property type="protein sequence ID" value="TSE25113.1"/>
    <property type="molecule type" value="Genomic_DNA"/>
</dbReference>
<evidence type="ECO:0000256" key="7">
    <source>
        <dbReference type="ARBA" id="ARBA00022927"/>
    </source>
</evidence>
<dbReference type="GO" id="GO:0009279">
    <property type="term" value="C:cell outer membrane"/>
    <property type="evidence" value="ECO:0007669"/>
    <property type="project" value="UniProtKB-SubCell"/>
</dbReference>
<keyword evidence="7" id="KW-0653">Protein transport</keyword>
<name>A0A554WNH4_9BURK</name>
<evidence type="ECO:0000256" key="1">
    <source>
        <dbReference type="ARBA" id="ARBA00004459"/>
    </source>
</evidence>
<keyword evidence="14" id="KW-1185">Reference proteome</keyword>
<protein>
    <recommendedName>
        <fullName evidence="4">Outer-membrane lipoprotein LolB</fullName>
    </recommendedName>
</protein>
<evidence type="ECO:0000313" key="14">
    <source>
        <dbReference type="Proteomes" id="UP000318554"/>
    </source>
</evidence>
<keyword evidence="12 13" id="KW-0449">Lipoprotein</keyword>
<sequence>MRGDRRQALGWVAALLAGCATPPPPPPESAGRHWSGRLALTVHSDPPQRASALFELRGDPQAGELLLSSPLGQALAHVGWNAGGAWLQRPGTAREAYPDMATLTKALTGAALPLAALLDWLQGHPTEAPGWVLVQLDATAGRLHAQRIAPTPPVDLRLTWTPSP</sequence>